<gene>
    <name evidence="1" type="ORF">MNB_SM-3-1014</name>
</gene>
<name>A0A1W1D4R1_9ZZZZ</name>
<organism evidence="1">
    <name type="scientific">hydrothermal vent metagenome</name>
    <dbReference type="NCBI Taxonomy" id="652676"/>
    <lineage>
        <taxon>unclassified sequences</taxon>
        <taxon>metagenomes</taxon>
        <taxon>ecological metagenomes</taxon>
    </lineage>
</organism>
<evidence type="ECO:0000313" key="1">
    <source>
        <dbReference type="EMBL" id="SFV75599.1"/>
    </source>
</evidence>
<dbReference type="AlphaFoldDB" id="A0A1W1D4R1"/>
<sequence>MKKGVLSVLLFTTLINAEDKIALLKNDQTIAHSNRQAVMGIADFGHQEQSFSSAVFYTPAGKNAKTRQIGTWRVSLDKGYLDSLLEQNYPYIIPSRYDKLLFEKDMATVITPTKDITKKMSMKPFSYTTGSKYDFNQKTLQYLNSEIAPKIQKVLAKASDVRYKQMASDEAENFLKDRAKETGVPAVILERLINSSFVFSVYMDNLNGAFYINQYRYKDAKGHIITTYSTSYDASPKFHLFVYEFKKNKFILHSEITSQALHPTSRSITTSTMPSQAIAQDVIKNFLPQAIKENIITLALRLKKDDLFKVFAPLQNVDGSHVELDIGNQENIRVDHPFSIHRNIDGKEKIVGYFKVYQVGNSCLSLKKSQRTYSKGSVFIGGAEEADVGYEHPWSGIFLQYYAKHLDSTFQYNDKDTKGGAINALGFGTHIDLGYVLDDISFSEVWFNANIFLGTGSEGTMTIQDLGIIDKKASSFVLGFDLGMEKRYYLSHGLFVSGGSDIHYEIQNFDMGKNGYSDTVNLSMGTLSLEPKLKIGYNFSPDTELSGFVGYDYVMTTSTSYSIGDNDPVDIDGYDKDSGLSMGLIFNMHTDFTGIFTNMYKKPSRKCNGGI</sequence>
<protein>
    <submittedName>
        <fullName evidence="1">Uncharacterized protein</fullName>
    </submittedName>
</protein>
<accession>A0A1W1D4R1</accession>
<reference evidence="1" key="1">
    <citation type="submission" date="2016-10" db="EMBL/GenBank/DDBJ databases">
        <authorList>
            <person name="de Groot N.N."/>
        </authorList>
    </citation>
    <scope>NUCLEOTIDE SEQUENCE</scope>
</reference>
<proteinExistence type="predicted"/>
<dbReference type="EMBL" id="FPHP01000044">
    <property type="protein sequence ID" value="SFV75599.1"/>
    <property type="molecule type" value="Genomic_DNA"/>
</dbReference>